<comment type="subcellular location">
    <subcellularLocation>
        <location evidence="8">Cytoplasm</location>
    </subcellularLocation>
</comment>
<dbReference type="Pfam" id="PF01648">
    <property type="entry name" value="ACPS"/>
    <property type="match status" value="1"/>
</dbReference>
<evidence type="ECO:0000256" key="5">
    <source>
        <dbReference type="ARBA" id="ARBA00022842"/>
    </source>
</evidence>
<keyword evidence="4 8" id="KW-0276">Fatty acid metabolism</keyword>
<evidence type="ECO:0000256" key="2">
    <source>
        <dbReference type="ARBA" id="ARBA00022679"/>
    </source>
</evidence>
<sequence length="123" mass="14562">MIYGIGIDIVDVKRVERMVKNRKRESLKKIFSEEEINYCEKFQEKKYLHYAGRFALKESFIKAAKKTFPLRDIEIKNIKKAPKIFGKGKVKEFLKDKEVYSSISHIEDYAIAFCLICQKDFQV</sequence>
<dbReference type="InterPro" id="IPR008278">
    <property type="entry name" value="4-PPantetheinyl_Trfase_dom"/>
</dbReference>
<gene>
    <name evidence="8 11" type="primary">acpS</name>
    <name evidence="11" type="ORF">ENT60_02505</name>
    <name evidence="10" type="ORF">ENU28_01900</name>
</gene>
<comment type="similarity">
    <text evidence="8">Belongs to the P-Pant transferase superfamily. AcpS family.</text>
</comment>
<accession>A0A7C4S1E1</accession>
<dbReference type="SUPFAM" id="SSF56214">
    <property type="entry name" value="4'-phosphopantetheinyl transferase"/>
    <property type="match status" value="1"/>
</dbReference>
<dbReference type="Gene3D" id="3.90.470.20">
    <property type="entry name" value="4'-phosphopantetheinyl transferase domain"/>
    <property type="match status" value="1"/>
</dbReference>
<dbReference type="NCBIfam" id="TIGR00556">
    <property type="entry name" value="pantethn_trn"/>
    <property type="match status" value="1"/>
</dbReference>
<evidence type="ECO:0000256" key="8">
    <source>
        <dbReference type="HAMAP-Rule" id="MF_00101"/>
    </source>
</evidence>
<protein>
    <recommendedName>
        <fullName evidence="8">Holo-[acyl-carrier-protein] synthase</fullName>
        <shortName evidence="8">Holo-ACP synthase</shortName>
        <ecNumber evidence="8">2.7.8.7</ecNumber>
    </recommendedName>
    <alternativeName>
        <fullName evidence="8">4'-phosphopantetheinyl transferase AcpS</fullName>
    </alternativeName>
</protein>
<dbReference type="EC" id="2.7.8.7" evidence="8"/>
<organism evidence="11">
    <name type="scientific">candidate division WOR-3 bacterium</name>
    <dbReference type="NCBI Taxonomy" id="2052148"/>
    <lineage>
        <taxon>Bacteria</taxon>
        <taxon>Bacteria division WOR-3</taxon>
    </lineage>
</organism>
<evidence type="ECO:0000256" key="4">
    <source>
        <dbReference type="ARBA" id="ARBA00022832"/>
    </source>
</evidence>
<dbReference type="GO" id="GO:0008897">
    <property type="term" value="F:holo-[acyl-carrier-protein] synthase activity"/>
    <property type="evidence" value="ECO:0007669"/>
    <property type="project" value="UniProtKB-UniRule"/>
</dbReference>
<comment type="catalytic activity">
    <reaction evidence="8">
        <text>apo-[ACP] + CoA = holo-[ACP] + adenosine 3',5'-bisphosphate + H(+)</text>
        <dbReference type="Rhea" id="RHEA:12068"/>
        <dbReference type="Rhea" id="RHEA-COMP:9685"/>
        <dbReference type="Rhea" id="RHEA-COMP:9690"/>
        <dbReference type="ChEBI" id="CHEBI:15378"/>
        <dbReference type="ChEBI" id="CHEBI:29999"/>
        <dbReference type="ChEBI" id="CHEBI:57287"/>
        <dbReference type="ChEBI" id="CHEBI:58343"/>
        <dbReference type="ChEBI" id="CHEBI:64479"/>
        <dbReference type="EC" id="2.7.8.7"/>
    </reaction>
</comment>
<keyword evidence="8" id="KW-0963">Cytoplasm</keyword>
<evidence type="ECO:0000256" key="7">
    <source>
        <dbReference type="ARBA" id="ARBA00023160"/>
    </source>
</evidence>
<evidence type="ECO:0000256" key="6">
    <source>
        <dbReference type="ARBA" id="ARBA00023098"/>
    </source>
</evidence>
<dbReference type="EMBL" id="DTBX01000072">
    <property type="protein sequence ID" value="HGQ55202.1"/>
    <property type="molecule type" value="Genomic_DNA"/>
</dbReference>
<comment type="caution">
    <text evidence="11">The sequence shown here is derived from an EMBL/GenBank/DDBJ whole genome shotgun (WGS) entry which is preliminary data.</text>
</comment>
<feature type="domain" description="4'-phosphopantetheinyl transferase" evidence="9">
    <location>
        <begin position="4"/>
        <end position="114"/>
    </location>
</feature>
<keyword evidence="6 8" id="KW-0443">Lipid metabolism</keyword>
<proteinExistence type="inferred from homology"/>
<dbReference type="GO" id="GO:0000287">
    <property type="term" value="F:magnesium ion binding"/>
    <property type="evidence" value="ECO:0007669"/>
    <property type="project" value="UniProtKB-UniRule"/>
</dbReference>
<feature type="binding site" evidence="8">
    <location>
        <position position="8"/>
    </location>
    <ligand>
        <name>Mg(2+)</name>
        <dbReference type="ChEBI" id="CHEBI:18420"/>
    </ligand>
</feature>
<dbReference type="AlphaFoldDB" id="A0A7C4S1E1"/>
<evidence type="ECO:0000256" key="1">
    <source>
        <dbReference type="ARBA" id="ARBA00022516"/>
    </source>
</evidence>
<dbReference type="InterPro" id="IPR037143">
    <property type="entry name" value="4-PPantetheinyl_Trfase_dom_sf"/>
</dbReference>
<dbReference type="NCBIfam" id="TIGR00516">
    <property type="entry name" value="acpS"/>
    <property type="match status" value="1"/>
</dbReference>
<evidence type="ECO:0000256" key="3">
    <source>
        <dbReference type="ARBA" id="ARBA00022723"/>
    </source>
</evidence>
<dbReference type="HAMAP" id="MF_00101">
    <property type="entry name" value="AcpS"/>
    <property type="match status" value="1"/>
</dbReference>
<keyword evidence="1 8" id="KW-0444">Lipid biosynthesis</keyword>
<feature type="binding site" evidence="8">
    <location>
        <position position="58"/>
    </location>
    <ligand>
        <name>Mg(2+)</name>
        <dbReference type="ChEBI" id="CHEBI:18420"/>
    </ligand>
</feature>
<keyword evidence="3 8" id="KW-0479">Metal-binding</keyword>
<evidence type="ECO:0000313" key="11">
    <source>
        <dbReference type="EMBL" id="HGU47418.1"/>
    </source>
</evidence>
<evidence type="ECO:0000313" key="10">
    <source>
        <dbReference type="EMBL" id="HGQ55202.1"/>
    </source>
</evidence>
<keyword evidence="7 8" id="KW-0275">Fatty acid biosynthesis</keyword>
<dbReference type="GO" id="GO:0005737">
    <property type="term" value="C:cytoplasm"/>
    <property type="evidence" value="ECO:0007669"/>
    <property type="project" value="UniProtKB-SubCell"/>
</dbReference>
<dbReference type="InterPro" id="IPR002582">
    <property type="entry name" value="ACPS"/>
</dbReference>
<dbReference type="InterPro" id="IPR004568">
    <property type="entry name" value="Ppantetheine-prot_Trfase_dom"/>
</dbReference>
<dbReference type="EMBL" id="DSZH01000113">
    <property type="protein sequence ID" value="HGU47418.1"/>
    <property type="molecule type" value="Genomic_DNA"/>
</dbReference>
<keyword evidence="5 8" id="KW-0460">Magnesium</keyword>
<comment type="cofactor">
    <cofactor evidence="8">
        <name>Mg(2+)</name>
        <dbReference type="ChEBI" id="CHEBI:18420"/>
    </cofactor>
</comment>
<comment type="function">
    <text evidence="8">Transfers the 4'-phosphopantetheine moiety from coenzyme A to a Ser of acyl-carrier-protein.</text>
</comment>
<reference evidence="11" key="1">
    <citation type="journal article" date="2020" name="mSystems">
        <title>Genome- and Community-Level Interaction Insights into Carbon Utilization and Element Cycling Functions of Hydrothermarchaeota in Hydrothermal Sediment.</title>
        <authorList>
            <person name="Zhou Z."/>
            <person name="Liu Y."/>
            <person name="Xu W."/>
            <person name="Pan J."/>
            <person name="Luo Z.H."/>
            <person name="Li M."/>
        </authorList>
    </citation>
    <scope>NUCLEOTIDE SEQUENCE [LARGE SCALE GENOMIC DNA]</scope>
    <source>
        <strain evidence="11">SpSt-594</strain>
        <strain evidence="10">SpSt-655</strain>
    </source>
</reference>
<name>A0A7C4S1E1_UNCW3</name>
<dbReference type="GO" id="GO:0006633">
    <property type="term" value="P:fatty acid biosynthetic process"/>
    <property type="evidence" value="ECO:0007669"/>
    <property type="project" value="UniProtKB-UniRule"/>
</dbReference>
<keyword evidence="2 8" id="KW-0808">Transferase</keyword>
<evidence type="ECO:0000259" key="9">
    <source>
        <dbReference type="Pfam" id="PF01648"/>
    </source>
</evidence>